<dbReference type="EMBL" id="JAJPWV010000001">
    <property type="protein sequence ID" value="MCD8739309.1"/>
    <property type="molecule type" value="Genomic_DNA"/>
</dbReference>
<reference evidence="3 4" key="1">
    <citation type="submission" date="2021-12" db="EMBL/GenBank/DDBJ databases">
        <title>Mucilaginibacter roseus genome.</title>
        <authorList>
            <person name="Ferreira J.R."/>
            <person name="Newman J.D."/>
        </authorList>
    </citation>
    <scope>NUCLEOTIDE SEQUENCE [LARGE SCALE GENOMIC DNA]</scope>
    <source>
        <strain evidence="3 4">LMG 28454</strain>
    </source>
</reference>
<gene>
    <name evidence="3" type="ORF">LT679_01735</name>
</gene>
<proteinExistence type="predicted"/>
<feature type="transmembrane region" description="Helical" evidence="1">
    <location>
        <begin position="35"/>
        <end position="58"/>
    </location>
</feature>
<feature type="transmembrane region" description="Helical" evidence="1">
    <location>
        <begin position="134"/>
        <end position="157"/>
    </location>
</feature>
<organism evidence="3 4">
    <name type="scientific">Mucilaginibacter roseus</name>
    <dbReference type="NCBI Taxonomy" id="1528868"/>
    <lineage>
        <taxon>Bacteria</taxon>
        <taxon>Pseudomonadati</taxon>
        <taxon>Bacteroidota</taxon>
        <taxon>Sphingobacteriia</taxon>
        <taxon>Sphingobacteriales</taxon>
        <taxon>Sphingobacteriaceae</taxon>
        <taxon>Mucilaginibacter</taxon>
    </lineage>
</organism>
<dbReference type="RefSeq" id="WP_232175181.1">
    <property type="nucleotide sequence ID" value="NZ_JAJPWV010000001.1"/>
</dbReference>
<feature type="transmembrane region" description="Helical" evidence="1">
    <location>
        <begin position="78"/>
        <end position="97"/>
    </location>
</feature>
<sequence>MSTEEKKTLITMANQSTPPVKRKKKFSWAAFTEDFSISSGIWLLGLLIVFVLFSRAFIQLWDLVITNPFLKYCTTDNLLTDWIFLFYLLFCIGYFVWHIWRGLYISLNSLAFTLVFIFLYFFLIRNADINNFYFFKLGFLTGIPYANFFIIGTPLLISTYKSYFEGLVIQPTQMSLIDDNSSLSSYTDAYSRAGYATSVAKHIMETSTTNSFAIAVVGEWGSGKTDFLMRLKSELEKDTANNLVFDFNPWRASKPDGIIDEFFKTLSNELKPYNRSIHAKLKDYSKRILQTGKEIYFRFFDTLINDFGGDDSIQTQYKEINKAISGLSRRVVIFIDDMDRLTGKEVMEVLRIIRNTANFSNTFFVASIDQNYVINVLKGTKDFANEEEYLKKVFQLVITLPAFKKNIFIQLLKDQLLTDDVEHTHKKLITDAVSKITTDFGDLSVPFYPAADHDNILEKLVENTRDLKRFSNSFKLAFNALKDEIDVHDLMVLELIRNRNIEVYNRIRNRYFLDFDVDSSDEFLLNEKNWEQFEKDNKEALGQDELKKLKSAINYLVTDMGYKNRRKFKEVHNFYLYFSYQLFNLVSLKAFNEILEKHHPDITKQFDEWGKEGKGQELIHIASRAVDFKDSDTLLKMITAYLNIKADHDVWLELAMKLLVNFSNYNLNKYFGDDESKYKQFLNELMDNKAIALVDRSAIGSRFLDSHFNDTGENRVLNKEFWQGKIYALLKEFLTITNRPTSYRQMMNLYYWNKFELDQERHITIKKEASSDFKEYLLNNAEAFELYVRHMLRPYYSPYSKGGLIVFEPFLEQIFGSWHDFKAHLEKQNFNDPDTQKIQRIILSRIDKYFNEQKSFKITDKADEQLMLDMLAKLSA</sequence>
<dbReference type="PANTHER" id="PTHR22674">
    <property type="entry name" value="NTPASE, KAP FAMILY P-LOOP DOMAIN-CONTAINING 1"/>
    <property type="match status" value="1"/>
</dbReference>
<dbReference type="InterPro" id="IPR052754">
    <property type="entry name" value="NTPase_KAP_P-loop"/>
</dbReference>
<keyword evidence="1" id="KW-0812">Transmembrane</keyword>
<protein>
    <submittedName>
        <fullName evidence="3">KAP family NTPase</fullName>
    </submittedName>
</protein>
<evidence type="ECO:0000313" key="3">
    <source>
        <dbReference type="EMBL" id="MCD8739309.1"/>
    </source>
</evidence>
<dbReference type="SUPFAM" id="SSF52540">
    <property type="entry name" value="P-loop containing nucleoside triphosphate hydrolases"/>
    <property type="match status" value="1"/>
</dbReference>
<keyword evidence="4" id="KW-1185">Reference proteome</keyword>
<accession>A0ABS8TWR6</accession>
<evidence type="ECO:0000256" key="1">
    <source>
        <dbReference type="SAM" id="Phobius"/>
    </source>
</evidence>
<keyword evidence="1" id="KW-0472">Membrane</keyword>
<dbReference type="InterPro" id="IPR011646">
    <property type="entry name" value="KAP_P-loop"/>
</dbReference>
<comment type="caution">
    <text evidence="3">The sequence shown here is derived from an EMBL/GenBank/DDBJ whole genome shotgun (WGS) entry which is preliminary data.</text>
</comment>
<name>A0ABS8TWR6_9SPHI</name>
<feature type="transmembrane region" description="Helical" evidence="1">
    <location>
        <begin position="103"/>
        <end position="122"/>
    </location>
</feature>
<dbReference type="Gene3D" id="3.40.50.300">
    <property type="entry name" value="P-loop containing nucleotide triphosphate hydrolases"/>
    <property type="match status" value="1"/>
</dbReference>
<feature type="domain" description="KAP NTPase" evidence="2">
    <location>
        <begin position="192"/>
        <end position="475"/>
    </location>
</feature>
<evidence type="ECO:0000259" key="2">
    <source>
        <dbReference type="Pfam" id="PF07693"/>
    </source>
</evidence>
<dbReference type="Pfam" id="PF07693">
    <property type="entry name" value="KAP_NTPase"/>
    <property type="match status" value="1"/>
</dbReference>
<keyword evidence="1" id="KW-1133">Transmembrane helix</keyword>
<dbReference type="PANTHER" id="PTHR22674:SF6">
    <property type="entry name" value="NTPASE KAP FAMILY P-LOOP DOMAIN-CONTAINING PROTEIN 1"/>
    <property type="match status" value="1"/>
</dbReference>
<dbReference type="Proteomes" id="UP001199919">
    <property type="component" value="Unassembled WGS sequence"/>
</dbReference>
<dbReference type="InterPro" id="IPR027417">
    <property type="entry name" value="P-loop_NTPase"/>
</dbReference>
<evidence type="ECO:0000313" key="4">
    <source>
        <dbReference type="Proteomes" id="UP001199919"/>
    </source>
</evidence>